<keyword evidence="3" id="KW-1185">Reference proteome</keyword>
<keyword evidence="1" id="KW-0472">Membrane</keyword>
<proteinExistence type="predicted"/>
<organism evidence="2">
    <name type="scientific">Escherichia phage vB_EcoS_IME347</name>
    <dbReference type="NCBI Taxonomy" id="2496546"/>
    <lineage>
        <taxon>Viruses</taxon>
        <taxon>Duplodnaviria</taxon>
        <taxon>Heunggongvirae</taxon>
        <taxon>Uroviricota</taxon>
        <taxon>Caudoviricetes</taxon>
        <taxon>Drexlerviridae</taxon>
        <taxon>Tunavirinae</taxon>
        <taxon>Badaguanvirus</taxon>
        <taxon>Badaguanvirus IME347</taxon>
    </lineage>
</organism>
<accession>A0A2S1GS92</accession>
<reference evidence="2" key="1">
    <citation type="submission" date="2018-03" db="EMBL/GenBank/DDBJ databases">
        <title>Complete genome sequence analysis of Enterobacteria phage IME347.</title>
        <authorList>
            <person name="Li P."/>
            <person name="Wang J."/>
            <person name="Tong Y."/>
        </authorList>
    </citation>
    <scope>NUCLEOTIDE SEQUENCE [LARGE SCALE GENOMIC DNA]</scope>
</reference>
<evidence type="ECO:0000313" key="3">
    <source>
        <dbReference type="Proteomes" id="UP000247217"/>
    </source>
</evidence>
<keyword evidence="1" id="KW-0812">Transmembrane</keyword>
<name>A0A2S1GS92_9CAUD</name>
<dbReference type="GeneID" id="54991357"/>
<keyword evidence="1" id="KW-1133">Transmembrane helix</keyword>
<dbReference type="EMBL" id="MH051918">
    <property type="protein sequence ID" value="AWD92216.1"/>
    <property type="molecule type" value="Genomic_DNA"/>
</dbReference>
<dbReference type="RefSeq" id="YP_009800852.1">
    <property type="nucleotide sequence ID" value="NC_047960.1"/>
</dbReference>
<protein>
    <submittedName>
        <fullName evidence="2">Uncharacterized protein</fullName>
    </submittedName>
</protein>
<evidence type="ECO:0000313" key="2">
    <source>
        <dbReference type="EMBL" id="AWD92216.1"/>
    </source>
</evidence>
<sequence length="41" mass="4802">MVDVNHWNEPPKHDVLFWFLGLLITLVIILKGVMVAEWILT</sequence>
<feature type="transmembrane region" description="Helical" evidence="1">
    <location>
        <begin position="15"/>
        <end position="40"/>
    </location>
</feature>
<evidence type="ECO:0000256" key="1">
    <source>
        <dbReference type="SAM" id="Phobius"/>
    </source>
</evidence>
<dbReference type="KEGG" id="vg:54991357"/>
<dbReference type="Proteomes" id="UP000247217">
    <property type="component" value="Segment"/>
</dbReference>